<reference evidence="9 10" key="1">
    <citation type="submission" date="2017-07" db="EMBL/GenBank/DDBJ databases">
        <title>Leptospira spp. isolated from tropical soils.</title>
        <authorList>
            <person name="Thibeaux R."/>
            <person name="Iraola G."/>
            <person name="Ferres I."/>
            <person name="Bierque E."/>
            <person name="Girault D."/>
            <person name="Soupe-Gilbert M.-E."/>
            <person name="Picardeau M."/>
            <person name="Goarant C."/>
        </authorList>
    </citation>
    <scope>NUCLEOTIDE SEQUENCE [LARGE SCALE GENOMIC DNA]</scope>
    <source>
        <strain evidence="9 10">FH2-C-A2</strain>
    </source>
</reference>
<evidence type="ECO:0000313" key="10">
    <source>
        <dbReference type="Proteomes" id="UP000231912"/>
    </source>
</evidence>
<dbReference type="EMBL" id="JBHILJ010000005">
    <property type="protein sequence ID" value="MFB5737054.1"/>
    <property type="molecule type" value="Genomic_DNA"/>
</dbReference>
<dbReference type="SUPFAM" id="SSF88946">
    <property type="entry name" value="Sigma2 domain of RNA polymerase sigma factors"/>
    <property type="match status" value="1"/>
</dbReference>
<evidence type="ECO:0000313" key="9">
    <source>
        <dbReference type="EMBL" id="PJZ65926.1"/>
    </source>
</evidence>
<dbReference type="Pfam" id="PF08281">
    <property type="entry name" value="Sigma70_r4_2"/>
    <property type="match status" value="1"/>
</dbReference>
<accession>A0A2M9ZBV6</accession>
<reference evidence="8 11" key="2">
    <citation type="submission" date="2024-09" db="EMBL/GenBank/DDBJ databases">
        <title>Taxonomic and Genotyping Characterization of Leptospira Strains isolated from Multiple Sources in Colombia highlights the importance of intermediate species.</title>
        <authorList>
            <person name="Torres Higuera L."/>
            <person name="Rojas Tapias D."/>
            <person name="Jimenez Velasquez S."/>
            <person name="Renjifo Ibanez C."/>
        </authorList>
    </citation>
    <scope>NUCLEOTIDE SEQUENCE [LARGE SCALE GENOMIC DNA]</scope>
    <source>
        <strain evidence="8 11">Lep080</strain>
    </source>
</reference>
<dbReference type="InterPro" id="IPR013325">
    <property type="entry name" value="RNA_pol_sigma_r2"/>
</dbReference>
<dbReference type="AlphaFoldDB" id="A0A2M9ZBV6"/>
<dbReference type="Proteomes" id="UP001580391">
    <property type="component" value="Unassembled WGS sequence"/>
</dbReference>
<dbReference type="InterPro" id="IPR013249">
    <property type="entry name" value="RNA_pol_sigma70_r4_t2"/>
</dbReference>
<keyword evidence="5" id="KW-0804">Transcription</keyword>
<dbReference type="GO" id="GO:0006352">
    <property type="term" value="P:DNA-templated transcription initiation"/>
    <property type="evidence" value="ECO:0007669"/>
    <property type="project" value="InterPro"/>
</dbReference>
<keyword evidence="11" id="KW-1185">Reference proteome</keyword>
<proteinExistence type="inferred from homology"/>
<dbReference type="Proteomes" id="UP000231912">
    <property type="component" value="Unassembled WGS sequence"/>
</dbReference>
<gene>
    <name evidence="8" type="ORF">ACE5IX_11075</name>
    <name evidence="9" type="ORF">CH371_10365</name>
</gene>
<dbReference type="RefSeq" id="WP_016545753.1">
    <property type="nucleotide sequence ID" value="NZ_JBHILI010000006.1"/>
</dbReference>
<comment type="caution">
    <text evidence="9">The sequence shown here is derived from an EMBL/GenBank/DDBJ whole genome shotgun (WGS) entry which is preliminary data.</text>
</comment>
<evidence type="ECO:0000256" key="1">
    <source>
        <dbReference type="ARBA" id="ARBA00010641"/>
    </source>
</evidence>
<dbReference type="SUPFAM" id="SSF88659">
    <property type="entry name" value="Sigma3 and sigma4 domains of RNA polymerase sigma factors"/>
    <property type="match status" value="1"/>
</dbReference>
<evidence type="ECO:0000256" key="4">
    <source>
        <dbReference type="ARBA" id="ARBA00023125"/>
    </source>
</evidence>
<dbReference type="InterPro" id="IPR014284">
    <property type="entry name" value="RNA_pol_sigma-70_dom"/>
</dbReference>
<keyword evidence="3" id="KW-0731">Sigma factor</keyword>
<evidence type="ECO:0000313" key="8">
    <source>
        <dbReference type="EMBL" id="MFB5737054.1"/>
    </source>
</evidence>
<dbReference type="Gene3D" id="1.10.10.10">
    <property type="entry name" value="Winged helix-like DNA-binding domain superfamily/Winged helix DNA-binding domain"/>
    <property type="match status" value="1"/>
</dbReference>
<keyword evidence="2" id="KW-0805">Transcription regulation</keyword>
<dbReference type="EMBL" id="NPDT01000003">
    <property type="protein sequence ID" value="PJZ65926.1"/>
    <property type="molecule type" value="Genomic_DNA"/>
</dbReference>
<evidence type="ECO:0000313" key="11">
    <source>
        <dbReference type="Proteomes" id="UP001580391"/>
    </source>
</evidence>
<dbReference type="InterPro" id="IPR039425">
    <property type="entry name" value="RNA_pol_sigma-70-like"/>
</dbReference>
<organism evidence="9 10">
    <name type="scientific">Leptospira wolffii</name>
    <dbReference type="NCBI Taxonomy" id="409998"/>
    <lineage>
        <taxon>Bacteria</taxon>
        <taxon>Pseudomonadati</taxon>
        <taxon>Spirochaetota</taxon>
        <taxon>Spirochaetia</taxon>
        <taxon>Leptospirales</taxon>
        <taxon>Leptospiraceae</taxon>
        <taxon>Leptospira</taxon>
    </lineage>
</organism>
<evidence type="ECO:0000256" key="5">
    <source>
        <dbReference type="ARBA" id="ARBA00023163"/>
    </source>
</evidence>
<comment type="similarity">
    <text evidence="1">Belongs to the sigma-70 factor family. ECF subfamily.</text>
</comment>
<evidence type="ECO:0000259" key="7">
    <source>
        <dbReference type="Pfam" id="PF08281"/>
    </source>
</evidence>
<feature type="domain" description="RNA polymerase sigma factor 70 region 4 type 2" evidence="7">
    <location>
        <begin position="110"/>
        <end position="157"/>
    </location>
</feature>
<dbReference type="InterPro" id="IPR013324">
    <property type="entry name" value="RNA_pol_sigma_r3/r4-like"/>
</dbReference>
<dbReference type="Gene3D" id="1.10.1740.10">
    <property type="match status" value="1"/>
</dbReference>
<dbReference type="PANTHER" id="PTHR43133">
    <property type="entry name" value="RNA POLYMERASE ECF-TYPE SIGMA FACTO"/>
    <property type="match status" value="1"/>
</dbReference>
<dbReference type="GO" id="GO:0016987">
    <property type="term" value="F:sigma factor activity"/>
    <property type="evidence" value="ECO:0007669"/>
    <property type="project" value="UniProtKB-KW"/>
</dbReference>
<dbReference type="InterPro" id="IPR007627">
    <property type="entry name" value="RNA_pol_sigma70_r2"/>
</dbReference>
<evidence type="ECO:0000256" key="2">
    <source>
        <dbReference type="ARBA" id="ARBA00023015"/>
    </source>
</evidence>
<evidence type="ECO:0000259" key="6">
    <source>
        <dbReference type="Pfam" id="PF04542"/>
    </source>
</evidence>
<keyword evidence="4" id="KW-0238">DNA-binding</keyword>
<dbReference type="GO" id="GO:0003677">
    <property type="term" value="F:DNA binding"/>
    <property type="evidence" value="ECO:0007669"/>
    <property type="project" value="UniProtKB-KW"/>
</dbReference>
<feature type="domain" description="RNA polymerase sigma-70 region 2" evidence="6">
    <location>
        <begin position="11"/>
        <end position="76"/>
    </location>
</feature>
<dbReference type="PANTHER" id="PTHR43133:SF8">
    <property type="entry name" value="RNA POLYMERASE SIGMA FACTOR HI_1459-RELATED"/>
    <property type="match status" value="1"/>
</dbReference>
<dbReference type="NCBIfam" id="TIGR02937">
    <property type="entry name" value="sigma70-ECF"/>
    <property type="match status" value="1"/>
</dbReference>
<name>A0A2M9ZBV6_9LEPT</name>
<protein>
    <submittedName>
        <fullName evidence="8 9">RNA polymerase sigma factor</fullName>
    </submittedName>
</protein>
<dbReference type="InterPro" id="IPR036388">
    <property type="entry name" value="WH-like_DNA-bd_sf"/>
</dbReference>
<dbReference type="Pfam" id="PF04542">
    <property type="entry name" value="Sigma70_r2"/>
    <property type="match status" value="1"/>
</dbReference>
<sequence>MASRKDFMETLYRESSGRIFDFLYKYTGNPEVASDLMQDTFLNFFKKYSDSDLNKEQALKLLYTIARNRSINHAKKFSTVRESGTEDMGTFKEERQTFVRKTELSDLESRLLGCLGDLEESERYALVLKNIENYTLADIAEVMGVSVATASRLVVKATGKLLEIAKSRQILPNEY</sequence>
<evidence type="ECO:0000256" key="3">
    <source>
        <dbReference type="ARBA" id="ARBA00023082"/>
    </source>
</evidence>